<keyword evidence="8" id="KW-1185">Reference proteome</keyword>
<evidence type="ECO:0000256" key="5">
    <source>
        <dbReference type="SAM" id="SignalP"/>
    </source>
</evidence>
<proteinExistence type="predicted"/>
<gene>
    <name evidence="7" type="ORF">BDV96DRAFT_644385</name>
</gene>
<name>A0A6A5ZGL1_9PLEO</name>
<evidence type="ECO:0000256" key="2">
    <source>
        <dbReference type="ARBA" id="ARBA00023157"/>
    </source>
</evidence>
<dbReference type="Proteomes" id="UP000799770">
    <property type="component" value="Unassembled WGS sequence"/>
</dbReference>
<keyword evidence="4" id="KW-0472">Membrane</keyword>
<dbReference type="InterPro" id="IPR001002">
    <property type="entry name" value="Chitin-bd_1"/>
</dbReference>
<dbReference type="SUPFAM" id="SSF57016">
    <property type="entry name" value="Plant lectins/antimicrobial peptides"/>
    <property type="match status" value="1"/>
</dbReference>
<dbReference type="EMBL" id="ML977318">
    <property type="protein sequence ID" value="KAF2118053.1"/>
    <property type="molecule type" value="Genomic_DNA"/>
</dbReference>
<feature type="disulfide bond" evidence="3">
    <location>
        <begin position="45"/>
        <end position="59"/>
    </location>
</feature>
<comment type="caution">
    <text evidence="3">Lacks conserved residue(s) required for the propagation of feature annotation.</text>
</comment>
<dbReference type="PROSITE" id="PS50941">
    <property type="entry name" value="CHIT_BIND_I_2"/>
    <property type="match status" value="1"/>
</dbReference>
<dbReference type="InterPro" id="IPR036861">
    <property type="entry name" value="Endochitinase-like_sf"/>
</dbReference>
<dbReference type="CDD" id="cd00035">
    <property type="entry name" value="ChtBD1"/>
    <property type="match status" value="1"/>
</dbReference>
<feature type="signal peptide" evidence="5">
    <location>
        <begin position="1"/>
        <end position="19"/>
    </location>
</feature>
<dbReference type="GO" id="GO:0008061">
    <property type="term" value="F:chitin binding"/>
    <property type="evidence" value="ECO:0007669"/>
    <property type="project" value="UniProtKB-UniRule"/>
</dbReference>
<keyword evidence="2 3" id="KW-1015">Disulfide bond</keyword>
<dbReference type="OrthoDB" id="1193027at2759"/>
<evidence type="ECO:0000259" key="6">
    <source>
        <dbReference type="PROSITE" id="PS50941"/>
    </source>
</evidence>
<dbReference type="Pfam" id="PF00187">
    <property type="entry name" value="Chitin_bind_1"/>
    <property type="match status" value="1"/>
</dbReference>
<feature type="chain" id="PRO_5025566291" description="Chitin-binding type-1 domain-containing protein" evidence="5">
    <location>
        <begin position="20"/>
        <end position="198"/>
    </location>
</feature>
<feature type="disulfide bond" evidence="3">
    <location>
        <begin position="65"/>
        <end position="69"/>
    </location>
</feature>
<accession>A0A6A5ZGL1</accession>
<sequence>MRAHIHFYLISLFFNSANAAVYAPNGRCGSQYNNALCDPSKGGKCCSKNGFCGDTAEYCLRSNDCQLNCTDDVPPGTTLTPTAAITMTNLPPANPTATIIISTPTPTPAPSGGLTAKERGGLIVGSILGSCLIFCLMVWIRWKHKEKRQDQSIQMLAIQSGTPTLNIFTTDNRGLEQLVNALPASGSRNLRIGAAPGG</sequence>
<feature type="transmembrane region" description="Helical" evidence="4">
    <location>
        <begin position="120"/>
        <end position="140"/>
    </location>
</feature>
<reference evidence="7" key="1">
    <citation type="journal article" date="2020" name="Stud. Mycol.">
        <title>101 Dothideomycetes genomes: a test case for predicting lifestyles and emergence of pathogens.</title>
        <authorList>
            <person name="Haridas S."/>
            <person name="Albert R."/>
            <person name="Binder M."/>
            <person name="Bloem J."/>
            <person name="Labutti K."/>
            <person name="Salamov A."/>
            <person name="Andreopoulos B."/>
            <person name="Baker S."/>
            <person name="Barry K."/>
            <person name="Bills G."/>
            <person name="Bluhm B."/>
            <person name="Cannon C."/>
            <person name="Castanera R."/>
            <person name="Culley D."/>
            <person name="Daum C."/>
            <person name="Ezra D."/>
            <person name="Gonzalez J."/>
            <person name="Henrissat B."/>
            <person name="Kuo A."/>
            <person name="Liang C."/>
            <person name="Lipzen A."/>
            <person name="Lutzoni F."/>
            <person name="Magnuson J."/>
            <person name="Mondo S."/>
            <person name="Nolan M."/>
            <person name="Ohm R."/>
            <person name="Pangilinan J."/>
            <person name="Park H.-J."/>
            <person name="Ramirez L."/>
            <person name="Alfaro M."/>
            <person name="Sun H."/>
            <person name="Tritt A."/>
            <person name="Yoshinaga Y."/>
            <person name="Zwiers L.-H."/>
            <person name="Turgeon B."/>
            <person name="Goodwin S."/>
            <person name="Spatafora J."/>
            <person name="Crous P."/>
            <person name="Grigoriev I."/>
        </authorList>
    </citation>
    <scope>NUCLEOTIDE SEQUENCE</scope>
    <source>
        <strain evidence="7">CBS 627.86</strain>
    </source>
</reference>
<keyword evidence="4" id="KW-0812">Transmembrane</keyword>
<keyword evidence="1 3" id="KW-0147">Chitin-binding</keyword>
<evidence type="ECO:0000313" key="7">
    <source>
        <dbReference type="EMBL" id="KAF2118053.1"/>
    </source>
</evidence>
<keyword evidence="4" id="KW-1133">Transmembrane helix</keyword>
<dbReference type="AlphaFoldDB" id="A0A6A5ZGL1"/>
<dbReference type="PANTHER" id="PTHR47849">
    <property type="entry name" value="CHITIN-BINDING LECTIN 1"/>
    <property type="match status" value="1"/>
</dbReference>
<evidence type="ECO:0000256" key="4">
    <source>
        <dbReference type="SAM" id="Phobius"/>
    </source>
</evidence>
<dbReference type="Gene3D" id="3.30.60.10">
    <property type="entry name" value="Endochitinase-like"/>
    <property type="match status" value="1"/>
</dbReference>
<dbReference type="SMART" id="SM00270">
    <property type="entry name" value="ChtBD1"/>
    <property type="match status" value="1"/>
</dbReference>
<evidence type="ECO:0000256" key="1">
    <source>
        <dbReference type="ARBA" id="ARBA00022669"/>
    </source>
</evidence>
<keyword evidence="5" id="KW-0732">Signal</keyword>
<organism evidence="7 8">
    <name type="scientific">Lophiotrema nucula</name>
    <dbReference type="NCBI Taxonomy" id="690887"/>
    <lineage>
        <taxon>Eukaryota</taxon>
        <taxon>Fungi</taxon>
        <taxon>Dikarya</taxon>
        <taxon>Ascomycota</taxon>
        <taxon>Pezizomycotina</taxon>
        <taxon>Dothideomycetes</taxon>
        <taxon>Pleosporomycetidae</taxon>
        <taxon>Pleosporales</taxon>
        <taxon>Lophiotremataceae</taxon>
        <taxon>Lophiotrema</taxon>
    </lineage>
</organism>
<evidence type="ECO:0000313" key="8">
    <source>
        <dbReference type="Proteomes" id="UP000799770"/>
    </source>
</evidence>
<evidence type="ECO:0000256" key="3">
    <source>
        <dbReference type="PROSITE-ProRule" id="PRU00261"/>
    </source>
</evidence>
<feature type="domain" description="Chitin-binding type-1" evidence="6">
    <location>
        <begin position="25"/>
        <end position="71"/>
    </location>
</feature>
<protein>
    <recommendedName>
        <fullName evidence="6">Chitin-binding type-1 domain-containing protein</fullName>
    </recommendedName>
</protein>